<dbReference type="EMBL" id="BARW01007580">
    <property type="protein sequence ID" value="GAI87976.1"/>
    <property type="molecule type" value="Genomic_DNA"/>
</dbReference>
<accession>X1T9D7</accession>
<protein>
    <submittedName>
        <fullName evidence="1">Uncharacterized protein</fullName>
    </submittedName>
</protein>
<name>X1T9D7_9ZZZZ</name>
<proteinExistence type="predicted"/>
<organism evidence="1">
    <name type="scientific">marine sediment metagenome</name>
    <dbReference type="NCBI Taxonomy" id="412755"/>
    <lineage>
        <taxon>unclassified sequences</taxon>
        <taxon>metagenomes</taxon>
        <taxon>ecological metagenomes</taxon>
    </lineage>
</organism>
<dbReference type="AlphaFoldDB" id="X1T9D7"/>
<comment type="caution">
    <text evidence="1">The sequence shown here is derived from an EMBL/GenBank/DDBJ whole genome shotgun (WGS) entry which is preliminary data.</text>
</comment>
<evidence type="ECO:0000313" key="1">
    <source>
        <dbReference type="EMBL" id="GAI87976.1"/>
    </source>
</evidence>
<feature type="non-terminal residue" evidence="1">
    <location>
        <position position="93"/>
    </location>
</feature>
<reference evidence="1" key="1">
    <citation type="journal article" date="2014" name="Front. Microbiol.">
        <title>High frequency of phylogenetically diverse reductive dehalogenase-homologous genes in deep subseafloor sedimentary metagenomes.</title>
        <authorList>
            <person name="Kawai M."/>
            <person name="Futagami T."/>
            <person name="Toyoda A."/>
            <person name="Takaki Y."/>
            <person name="Nishi S."/>
            <person name="Hori S."/>
            <person name="Arai W."/>
            <person name="Tsubouchi T."/>
            <person name="Morono Y."/>
            <person name="Uchiyama I."/>
            <person name="Ito T."/>
            <person name="Fujiyama A."/>
            <person name="Inagaki F."/>
            <person name="Takami H."/>
        </authorList>
    </citation>
    <scope>NUCLEOTIDE SEQUENCE</scope>
    <source>
        <strain evidence="1">Expedition CK06-06</strain>
    </source>
</reference>
<sequence length="93" mass="10858">MWQINYSYSLEMMENVIYVLNNSPKSSVVFDKIIEIVLSICETRMDAAEFLVKDISTVEEEFETGQKSLQRGQYQSGFDHLLKAYSYKGEFRP</sequence>
<gene>
    <name evidence="1" type="ORF">S12H4_15740</name>
</gene>